<dbReference type="InterPro" id="IPR028973">
    <property type="entry name" value="PhnB-like"/>
</dbReference>
<comment type="caution">
    <text evidence="2">The sequence shown here is derived from an EMBL/GenBank/DDBJ whole genome shotgun (WGS) entry which is preliminary data.</text>
</comment>
<protein>
    <submittedName>
        <fullName evidence="2">Putative 3-demethylubiquinone-9 3-methyltransferase (Glyoxalase superfamily)</fullName>
    </submittedName>
</protein>
<dbReference type="EMBL" id="SHLC01000001">
    <property type="protein sequence ID" value="RZU65556.1"/>
    <property type="molecule type" value="Genomic_DNA"/>
</dbReference>
<dbReference type="Pfam" id="PF06983">
    <property type="entry name" value="3-dmu-9_3-mt"/>
    <property type="match status" value="1"/>
</dbReference>
<feature type="domain" description="PhnB-like" evidence="1">
    <location>
        <begin position="2"/>
        <end position="117"/>
    </location>
</feature>
<dbReference type="InterPro" id="IPR029068">
    <property type="entry name" value="Glyas_Bleomycin-R_OHBP_Dase"/>
</dbReference>
<evidence type="ECO:0000313" key="3">
    <source>
        <dbReference type="Proteomes" id="UP000291483"/>
    </source>
</evidence>
<dbReference type="PANTHER" id="PTHR33990:SF2">
    <property type="entry name" value="PHNB-LIKE DOMAIN-CONTAINING PROTEIN"/>
    <property type="match status" value="1"/>
</dbReference>
<dbReference type="PANTHER" id="PTHR33990">
    <property type="entry name" value="PROTEIN YJDN-RELATED"/>
    <property type="match status" value="1"/>
</dbReference>
<evidence type="ECO:0000259" key="1">
    <source>
        <dbReference type="Pfam" id="PF06983"/>
    </source>
</evidence>
<dbReference type="SUPFAM" id="SSF54593">
    <property type="entry name" value="Glyoxalase/Bleomycin resistance protein/Dihydroxybiphenyl dioxygenase"/>
    <property type="match status" value="1"/>
</dbReference>
<dbReference type="PIRSF" id="PIRSF021700">
    <property type="entry name" value="3_dmu_93_MTrfase"/>
    <property type="match status" value="1"/>
</dbReference>
<dbReference type="Gene3D" id="3.10.180.10">
    <property type="entry name" value="2,3-Dihydroxybiphenyl 1,2-Dioxygenase, domain 1"/>
    <property type="match status" value="1"/>
</dbReference>
<dbReference type="Proteomes" id="UP000291483">
    <property type="component" value="Unassembled WGS sequence"/>
</dbReference>
<keyword evidence="2" id="KW-0489">Methyltransferase</keyword>
<organism evidence="2 3">
    <name type="scientific">Microterricola gilva</name>
    <dbReference type="NCBI Taxonomy" id="393267"/>
    <lineage>
        <taxon>Bacteria</taxon>
        <taxon>Bacillati</taxon>
        <taxon>Actinomycetota</taxon>
        <taxon>Actinomycetes</taxon>
        <taxon>Micrococcales</taxon>
        <taxon>Microbacteriaceae</taxon>
        <taxon>Microterricola</taxon>
    </lineage>
</organism>
<proteinExistence type="predicted"/>
<keyword evidence="2" id="KW-0830">Ubiquinone</keyword>
<dbReference type="OrthoDB" id="9806473at2"/>
<name>A0A4V2GAT8_9MICO</name>
<reference evidence="2 3" key="1">
    <citation type="submission" date="2019-02" db="EMBL/GenBank/DDBJ databases">
        <title>Sequencing the genomes of 1000 actinobacteria strains.</title>
        <authorList>
            <person name="Klenk H.-P."/>
        </authorList>
    </citation>
    <scope>NUCLEOTIDE SEQUENCE [LARGE SCALE GENOMIC DNA]</scope>
    <source>
        <strain evidence="2 3">DSM 18319</strain>
    </source>
</reference>
<dbReference type="InterPro" id="IPR009725">
    <property type="entry name" value="3_dmu_93_MTrfase"/>
</dbReference>
<dbReference type="AlphaFoldDB" id="A0A4V2GAT8"/>
<accession>A0A4V2GAT8</accession>
<sequence>MQNITPCLWFDDQGEDAANFYVSIFERSRILEVSRYGEGAPVPAGTAMVVEFELDGLRLQALNGGPAFNFTEAISLSIAAPTQADIDRLWDALTADGGEPGRCGWLKDKYGLSWQVVPPRLSELLSDPDPAKAGAVMQTMLPMGKLDLAALEAAYTAA</sequence>
<dbReference type="RefSeq" id="WP_130505896.1">
    <property type="nucleotide sequence ID" value="NZ_SHLC01000001.1"/>
</dbReference>
<evidence type="ECO:0000313" key="2">
    <source>
        <dbReference type="EMBL" id="RZU65556.1"/>
    </source>
</evidence>
<keyword evidence="3" id="KW-1185">Reference proteome</keyword>
<gene>
    <name evidence="2" type="ORF">EV379_1890</name>
</gene>
<dbReference type="CDD" id="cd06588">
    <property type="entry name" value="PhnB_like"/>
    <property type="match status" value="1"/>
</dbReference>
<dbReference type="GO" id="GO:0032259">
    <property type="term" value="P:methylation"/>
    <property type="evidence" value="ECO:0007669"/>
    <property type="project" value="UniProtKB-KW"/>
</dbReference>
<dbReference type="GO" id="GO:0008168">
    <property type="term" value="F:methyltransferase activity"/>
    <property type="evidence" value="ECO:0007669"/>
    <property type="project" value="UniProtKB-KW"/>
</dbReference>
<keyword evidence="2" id="KW-0808">Transferase</keyword>